<keyword evidence="2" id="KW-1185">Reference proteome</keyword>
<name>A0A395JK03_9GAMM</name>
<dbReference type="OrthoDB" id="9825865at2"/>
<evidence type="ECO:0000313" key="2">
    <source>
        <dbReference type="Proteomes" id="UP000253083"/>
    </source>
</evidence>
<evidence type="ECO:0000313" key="1">
    <source>
        <dbReference type="EMBL" id="RBP50745.1"/>
    </source>
</evidence>
<proteinExistence type="predicted"/>
<protein>
    <submittedName>
        <fullName evidence="1">Uncharacterized protein</fullName>
    </submittedName>
</protein>
<dbReference type="Proteomes" id="UP000253083">
    <property type="component" value="Unassembled WGS sequence"/>
</dbReference>
<accession>A0A395JK03</accession>
<gene>
    <name evidence="1" type="ORF">DFR28_102157</name>
</gene>
<dbReference type="EMBL" id="QNRT01000002">
    <property type="protein sequence ID" value="RBP50745.1"/>
    <property type="molecule type" value="Genomic_DNA"/>
</dbReference>
<organism evidence="1 2">
    <name type="scientific">Arenicella xantha</name>
    <dbReference type="NCBI Taxonomy" id="644221"/>
    <lineage>
        <taxon>Bacteria</taxon>
        <taxon>Pseudomonadati</taxon>
        <taxon>Pseudomonadota</taxon>
        <taxon>Gammaproteobacteria</taxon>
        <taxon>Arenicellales</taxon>
        <taxon>Arenicellaceae</taxon>
        <taxon>Arenicella</taxon>
    </lineage>
</organism>
<comment type="caution">
    <text evidence="1">The sequence shown here is derived from an EMBL/GenBank/DDBJ whole genome shotgun (WGS) entry which is preliminary data.</text>
</comment>
<sequence>MKYKDETQMTDAEFDALRSEWIRKQIDSISSVHQIDGIDVSESPQFLAIRRFYDSGDVSNYIGELDDLGIVPSWSTVASYTFNRDLDSYLNNISIFWDWVLQNTTERVLNPHLYKGASSPENGYFWSVFHTLPSGPVVDTSITLKLFRMIYGSEFVAVNDFPLSLGVNEWVPQIYIDPVDTFVGIMMQIERYLFDQDIDDGDIVVLPDLNYWYSLIPVIKKDYVTNSGAFSLKHDLDRYLEGKMTGNEKKAFEQQDAVRRFLGSLLGYHVNYEYTDKLEHHDIDVEHQILSHLESVDWPPNYYRLIDFIHRHKEEAMNASETD</sequence>
<reference evidence="1 2" key="1">
    <citation type="submission" date="2018-06" db="EMBL/GenBank/DDBJ databases">
        <title>Genomic Encyclopedia of Type Strains, Phase IV (KMG-IV): sequencing the most valuable type-strain genomes for metagenomic binning, comparative biology and taxonomic classification.</title>
        <authorList>
            <person name="Goeker M."/>
        </authorList>
    </citation>
    <scope>NUCLEOTIDE SEQUENCE [LARGE SCALE GENOMIC DNA]</scope>
    <source>
        <strain evidence="1 2">DSM 24032</strain>
    </source>
</reference>
<dbReference type="AlphaFoldDB" id="A0A395JK03"/>
<dbReference type="InParanoid" id="A0A395JK03"/>
<dbReference type="RefSeq" id="WP_113953578.1">
    <property type="nucleotide sequence ID" value="NZ_QNRT01000002.1"/>
</dbReference>